<name>A0A818UMW2_9BILA</name>
<accession>A0A818UMW2</accession>
<gene>
    <name evidence="2" type="ORF">GRG538_LOCUS28318</name>
</gene>
<dbReference type="AlphaFoldDB" id="A0A818UMW2"/>
<sequence length="546" mass="63373">MNNSIVRIVDLPDEILVTILKKLHHFDVLYSLVGVNKKLDNVACDVTFTRSIDLATISLDKADDSRINAILDRFCIEILPRIQKRMECLTIQACFLQRVYHASDYLNLRSITIVNLELKMAPDIFFKKSSFIHAFKDQIKHLSVKISDEIRNELRLKLLTDIYNCIFALVSSLKYLDLGVNDNYFFRRSLLSGLSSTTFSSSSIVHLNIKMNNFDDCRYLLDGRLTQLHTFIANLDYIYDPVLMRVNPSKIRKISSNIKINTSTLLKLKCFSLYVYLPTTEFDNEVVPFLCRMSHLEKLTLSLGVRGRNSFIDGTHLDNCIFSRLPHLHAFVFDIITDFVRSTGHFEPSADHIRRTFIQRGHHADCYIDYHHSNMRRCHVYSVPLNMECMRHISHGFPGGTFINVRILSMLDDSHPFEHNFFAQISRSFPLLSRLILRNTTPQTEKRSHQLVKLEEISSVIEYSHLIELDCTHAHIDYVEQFLSNVNTCLPCLCKLHVQYEHLVSVTENFTRNTTLMNCVKVKHITFDDNVATARSKDFYLYFPLL</sequence>
<dbReference type="InterPro" id="IPR001810">
    <property type="entry name" value="F-box_dom"/>
</dbReference>
<proteinExistence type="predicted"/>
<dbReference type="Proteomes" id="UP000663872">
    <property type="component" value="Unassembled WGS sequence"/>
</dbReference>
<reference evidence="2" key="1">
    <citation type="submission" date="2021-02" db="EMBL/GenBank/DDBJ databases">
        <authorList>
            <person name="Nowell W R."/>
        </authorList>
    </citation>
    <scope>NUCLEOTIDE SEQUENCE</scope>
</reference>
<protein>
    <recommendedName>
        <fullName evidence="1">F-box domain-containing protein</fullName>
    </recommendedName>
</protein>
<feature type="domain" description="F-box" evidence="1">
    <location>
        <begin position="5"/>
        <end position="52"/>
    </location>
</feature>
<evidence type="ECO:0000259" key="1">
    <source>
        <dbReference type="PROSITE" id="PS50181"/>
    </source>
</evidence>
<comment type="caution">
    <text evidence="2">The sequence shown here is derived from an EMBL/GenBank/DDBJ whole genome shotgun (WGS) entry which is preliminary data.</text>
</comment>
<evidence type="ECO:0000313" key="2">
    <source>
        <dbReference type="EMBL" id="CAF3700619.1"/>
    </source>
</evidence>
<organism evidence="2 3">
    <name type="scientific">Rotaria socialis</name>
    <dbReference type="NCBI Taxonomy" id="392032"/>
    <lineage>
        <taxon>Eukaryota</taxon>
        <taxon>Metazoa</taxon>
        <taxon>Spiralia</taxon>
        <taxon>Gnathifera</taxon>
        <taxon>Rotifera</taxon>
        <taxon>Eurotatoria</taxon>
        <taxon>Bdelloidea</taxon>
        <taxon>Philodinida</taxon>
        <taxon>Philodinidae</taxon>
        <taxon>Rotaria</taxon>
    </lineage>
</organism>
<evidence type="ECO:0000313" key="3">
    <source>
        <dbReference type="Proteomes" id="UP000663872"/>
    </source>
</evidence>
<dbReference type="EMBL" id="CAJNYT010004914">
    <property type="protein sequence ID" value="CAF3700619.1"/>
    <property type="molecule type" value="Genomic_DNA"/>
</dbReference>
<dbReference type="PROSITE" id="PS50181">
    <property type="entry name" value="FBOX"/>
    <property type="match status" value="1"/>
</dbReference>